<dbReference type="EMBL" id="MN740556">
    <property type="protein sequence ID" value="QHU33065.1"/>
    <property type="molecule type" value="Genomic_DNA"/>
</dbReference>
<protein>
    <recommendedName>
        <fullName evidence="2">NTF2 domain-containing protein</fullName>
    </recommendedName>
</protein>
<reference evidence="1" key="1">
    <citation type="journal article" date="2020" name="Nature">
        <title>Giant virus diversity and host interactions through global metagenomics.</title>
        <authorList>
            <person name="Schulz F."/>
            <person name="Roux S."/>
            <person name="Paez-Espino D."/>
            <person name="Jungbluth S."/>
            <person name="Walsh D.A."/>
            <person name="Denef V.J."/>
            <person name="McMahon K.D."/>
            <person name="Konstantinidis K.T."/>
            <person name="Eloe-Fadrosh E.A."/>
            <person name="Kyrpides N.C."/>
            <person name="Woyke T."/>
        </authorList>
    </citation>
    <scope>NUCLEOTIDE SEQUENCE</scope>
    <source>
        <strain evidence="1">GVMAG-S-1014582-52</strain>
    </source>
</reference>
<dbReference type="AlphaFoldDB" id="A0A6C0LSS8"/>
<evidence type="ECO:0008006" key="2">
    <source>
        <dbReference type="Google" id="ProtNLM"/>
    </source>
</evidence>
<accession>A0A6C0LSS8</accession>
<name>A0A6C0LSS8_9ZZZZ</name>
<proteinExistence type="predicted"/>
<evidence type="ECO:0000313" key="1">
    <source>
        <dbReference type="EMBL" id="QHU33065.1"/>
    </source>
</evidence>
<organism evidence="1">
    <name type="scientific">viral metagenome</name>
    <dbReference type="NCBI Taxonomy" id="1070528"/>
    <lineage>
        <taxon>unclassified sequences</taxon>
        <taxon>metagenomes</taxon>
        <taxon>organismal metagenomes</taxon>
    </lineage>
</organism>
<sequence>MNDNSFFPISDSMEMCTSQNFVISENTSMTITSNQNANYEIIAINFLIQFTNNSSQNIINTFYHFDDNLLSSLTIHSNNFSQLFELIGSIALLTKLLELGITTIKYHRWTHTSQPIEKHNIHILFFGNIEINNKYYDFNSSFVLDMSNDLVKVKNYDIHIFI</sequence>